<evidence type="ECO:0000256" key="1">
    <source>
        <dbReference type="ARBA" id="ARBA00010560"/>
    </source>
</evidence>
<organism evidence="3 4">
    <name type="scientific">Clytia hemisphaerica</name>
    <dbReference type="NCBI Taxonomy" id="252671"/>
    <lineage>
        <taxon>Eukaryota</taxon>
        <taxon>Metazoa</taxon>
        <taxon>Cnidaria</taxon>
        <taxon>Hydrozoa</taxon>
        <taxon>Hydroidolina</taxon>
        <taxon>Leptothecata</taxon>
        <taxon>Obeliida</taxon>
        <taxon>Clytiidae</taxon>
        <taxon>Clytia</taxon>
    </lineage>
</organism>
<evidence type="ECO:0000256" key="2">
    <source>
        <dbReference type="SAM" id="MobiDB-lite"/>
    </source>
</evidence>
<accession>A0A7M5X9J0</accession>
<dbReference type="Proteomes" id="UP000594262">
    <property type="component" value="Unplaced"/>
</dbReference>
<dbReference type="RefSeq" id="XP_066924312.1">
    <property type="nucleotide sequence ID" value="XM_067068211.1"/>
</dbReference>
<dbReference type="EnsemblMetazoa" id="CLYHEMT019676.1">
    <property type="protein sequence ID" value="CLYHEMP019676.1"/>
    <property type="gene ID" value="CLYHEMG019676"/>
</dbReference>
<reference evidence="3" key="1">
    <citation type="submission" date="2021-01" db="UniProtKB">
        <authorList>
            <consortium name="EnsemblMetazoa"/>
        </authorList>
    </citation>
    <scope>IDENTIFICATION</scope>
</reference>
<feature type="compositionally biased region" description="Basic and acidic residues" evidence="2">
    <location>
        <begin position="833"/>
        <end position="848"/>
    </location>
</feature>
<feature type="compositionally biased region" description="Basic and acidic residues" evidence="2">
    <location>
        <begin position="805"/>
        <end position="824"/>
    </location>
</feature>
<feature type="compositionally biased region" description="Basic residues" evidence="2">
    <location>
        <begin position="185"/>
        <end position="198"/>
    </location>
</feature>
<dbReference type="PANTHER" id="PTHR13354">
    <property type="entry name" value="ROUND SPERMATID BASIC PROTEIN 1"/>
    <property type="match status" value="1"/>
</dbReference>
<feature type="compositionally biased region" description="Polar residues" evidence="2">
    <location>
        <begin position="9"/>
        <end position="23"/>
    </location>
</feature>
<evidence type="ECO:0000313" key="3">
    <source>
        <dbReference type="EnsemblMetazoa" id="CLYHEMP019676.1"/>
    </source>
</evidence>
<dbReference type="InterPro" id="IPR026306">
    <property type="entry name" value="RSBN1/Dpy-2/CEP530"/>
</dbReference>
<dbReference type="GO" id="GO:0005634">
    <property type="term" value="C:nucleus"/>
    <property type="evidence" value="ECO:0007669"/>
    <property type="project" value="InterPro"/>
</dbReference>
<evidence type="ECO:0000313" key="4">
    <source>
        <dbReference type="Proteomes" id="UP000594262"/>
    </source>
</evidence>
<proteinExistence type="inferred from homology"/>
<comment type="similarity">
    <text evidence="1">Belongs to the round spermatid basic protein 1 family.</text>
</comment>
<evidence type="ECO:0008006" key="5">
    <source>
        <dbReference type="Google" id="ProtNLM"/>
    </source>
</evidence>
<sequence length="848" mass="97020">MADGMDGNKPNTKSELTTQNPLSNGGLKEVSLFDKRMESPKVDGKAMNKHLNVNTGYEMKTNLSNNIKPKQRLILDPNFSLLRPVDLSITKKMKVKSPMKKEPYLNNNHKEKHSTNGKIKDKHNGIELKKKPPVLSPDKLIDKQRDKSIKHSSVFNMKNFVMSSPNSPTKVKHKDRDKEKDEKAHKKKKHKHHHHDSLKRKVDSAHPSPVKKIKKDPDNLHLKHTQEHSPKSEEMLKESKKDIKKEGKEIKQEIIPIKAKLPEVAKNRPDNLTHKNTKLTRLEPSEHKIHNPDISEGHSLKKEESKSLQSPLKKENILIDDTSTKKFKTKEDSLEKSKNQIDGLEKTHDNEQKVKADPKSLKHKAGSSHKEQNEQNIQNMPEKTKLKMEENQKPQEQKSKEALRNERLKKKRKHYKDILEKHFVDVDYCLRKKVSPNMKYGKYIHTYVDPNGGAKVLHSYADELTHVKPEYLQDFAKEFLDAVFQERMEGQSNYCMGIVHNAALCLPELVNYFNEEYPNMIVKVETLGKKSDVSTLKMGDYFEAIESNYVNGTFRAGGMLNISMVGKVSEETGGYFPELLDKMEQDPFLNMTLPWGEMSILDGFDRKKSNDGPIMWVRPGEQMVPSVEMPRSPSGKAGGGRRKTGVNELNRLQYLPRASGPRETLAEDRTRCHADHVDHGLDRTTTAAVGVLKAVHIGKKPCMNRDCKDVICFDPADHLAVVEKMQLDLHEPPMSQCVQWLDDAKLNQLRREGVRYARIKLQDNDIYFIPRNVCHQFKTVSACTSVAWHVRLKIYYPHLYPDNETAEKTEEDGGKVDRVAEVVGKDGTLVNGESKHTNERKHSDSSES</sequence>
<keyword evidence="4" id="KW-1185">Reference proteome</keyword>
<feature type="region of interest" description="Disordered" evidence="2">
    <location>
        <begin position="1"/>
        <end position="33"/>
    </location>
</feature>
<dbReference type="GeneID" id="136811584"/>
<name>A0A7M5X9J0_9CNID</name>
<feature type="compositionally biased region" description="Basic and acidic residues" evidence="2">
    <location>
        <begin position="260"/>
        <end position="273"/>
    </location>
</feature>
<feature type="region of interest" description="Disordered" evidence="2">
    <location>
        <begin position="805"/>
        <end position="848"/>
    </location>
</feature>
<dbReference type="PANTHER" id="PTHR13354:SF11">
    <property type="entry name" value="LYSINE-SPECIFIC DEMETHYLASE 9"/>
    <property type="match status" value="1"/>
</dbReference>
<feature type="compositionally biased region" description="Basic and acidic residues" evidence="2">
    <location>
        <begin position="329"/>
        <end position="360"/>
    </location>
</feature>
<feature type="compositionally biased region" description="Basic and acidic residues" evidence="2">
    <location>
        <begin position="174"/>
        <end position="184"/>
    </location>
</feature>
<feature type="compositionally biased region" description="Polar residues" evidence="2">
    <location>
        <begin position="151"/>
        <end position="169"/>
    </location>
</feature>
<feature type="compositionally biased region" description="Basic and acidic residues" evidence="2">
    <location>
        <begin position="215"/>
        <end position="252"/>
    </location>
</feature>
<feature type="compositionally biased region" description="Basic and acidic residues" evidence="2">
    <location>
        <begin position="118"/>
        <end position="130"/>
    </location>
</feature>
<feature type="compositionally biased region" description="Basic and acidic residues" evidence="2">
    <location>
        <begin position="280"/>
        <end position="317"/>
    </location>
</feature>
<dbReference type="AlphaFoldDB" id="A0A7M5X9J0"/>
<protein>
    <recommendedName>
        <fullName evidence="5">Round spermatid basic protein 1-like protein</fullName>
    </recommendedName>
</protein>
<feature type="compositionally biased region" description="Basic and acidic residues" evidence="2">
    <location>
        <begin position="139"/>
        <end position="149"/>
    </location>
</feature>
<dbReference type="OrthoDB" id="6020087at2759"/>
<feature type="compositionally biased region" description="Basic and acidic residues" evidence="2">
    <location>
        <begin position="382"/>
        <end position="406"/>
    </location>
</feature>
<feature type="region of interest" description="Disordered" evidence="2">
    <location>
        <begin position="101"/>
        <end position="407"/>
    </location>
</feature>